<dbReference type="AlphaFoldDB" id="A0A1C7LMR4"/>
<organism evidence="1 2">
    <name type="scientific">Grifola frondosa</name>
    <name type="common">Maitake</name>
    <name type="synonym">Polyporus frondosus</name>
    <dbReference type="NCBI Taxonomy" id="5627"/>
    <lineage>
        <taxon>Eukaryota</taxon>
        <taxon>Fungi</taxon>
        <taxon>Dikarya</taxon>
        <taxon>Basidiomycota</taxon>
        <taxon>Agaricomycotina</taxon>
        <taxon>Agaricomycetes</taxon>
        <taxon>Polyporales</taxon>
        <taxon>Grifolaceae</taxon>
        <taxon>Grifola</taxon>
    </lineage>
</organism>
<protein>
    <submittedName>
        <fullName evidence="1">Uncharacterized protein</fullName>
    </submittedName>
</protein>
<gene>
    <name evidence="1" type="ORF">A0H81_14719</name>
</gene>
<reference evidence="1 2" key="1">
    <citation type="submission" date="2016-03" db="EMBL/GenBank/DDBJ databases">
        <title>Whole genome sequencing of Grifola frondosa 9006-11.</title>
        <authorList>
            <person name="Min B."/>
            <person name="Park H."/>
            <person name="Kim J.-G."/>
            <person name="Cho H."/>
            <person name="Oh Y.-L."/>
            <person name="Kong W.-S."/>
            <person name="Choi I.-G."/>
        </authorList>
    </citation>
    <scope>NUCLEOTIDE SEQUENCE [LARGE SCALE GENOMIC DNA]</scope>
    <source>
        <strain evidence="1 2">9006-11</strain>
    </source>
</reference>
<dbReference type="Proteomes" id="UP000092993">
    <property type="component" value="Unassembled WGS sequence"/>
</dbReference>
<evidence type="ECO:0000313" key="1">
    <source>
        <dbReference type="EMBL" id="OBZ65237.1"/>
    </source>
</evidence>
<keyword evidence="2" id="KW-1185">Reference proteome</keyword>
<name>A0A1C7LMR4_GRIFR</name>
<dbReference type="EMBL" id="LUGG01000047">
    <property type="protein sequence ID" value="OBZ65237.1"/>
    <property type="molecule type" value="Genomic_DNA"/>
</dbReference>
<proteinExistence type="predicted"/>
<comment type="caution">
    <text evidence="1">The sequence shown here is derived from an EMBL/GenBank/DDBJ whole genome shotgun (WGS) entry which is preliminary data.</text>
</comment>
<evidence type="ECO:0000313" key="2">
    <source>
        <dbReference type="Proteomes" id="UP000092993"/>
    </source>
</evidence>
<sequence>MHTACSSLSHMPTATVYAAEDDLGPAYARSFLAVHMCYQRRIHEPQMPREMAEHRSFVTWPAAPPWIVATFVCSLKAWHADKTGDSLN</sequence>
<accession>A0A1C7LMR4</accession>